<reference evidence="2 3" key="1">
    <citation type="submission" date="2016-10" db="EMBL/GenBank/DDBJ databases">
        <authorList>
            <person name="de Groot N.N."/>
        </authorList>
    </citation>
    <scope>NUCLEOTIDE SEQUENCE [LARGE SCALE GENOMIC DNA]</scope>
    <source>
        <strain evidence="2 3">BH539</strain>
    </source>
</reference>
<feature type="domain" description="Methyltransferase type 11" evidence="1">
    <location>
        <begin position="80"/>
        <end position="131"/>
    </location>
</feature>
<protein>
    <submittedName>
        <fullName evidence="2">Methyltransferase domain-containing protein</fullName>
    </submittedName>
</protein>
<dbReference type="SUPFAM" id="SSF53335">
    <property type="entry name" value="S-adenosyl-L-methionine-dependent methyltransferases"/>
    <property type="match status" value="1"/>
</dbReference>
<gene>
    <name evidence="2" type="ORF">SAMN05216571_10383</name>
</gene>
<dbReference type="EMBL" id="FNCI01000003">
    <property type="protein sequence ID" value="SDF93685.1"/>
    <property type="molecule type" value="Genomic_DNA"/>
</dbReference>
<name>A0A1G7Q5E8_9GAMM</name>
<dbReference type="Pfam" id="PF08241">
    <property type="entry name" value="Methyltransf_11"/>
    <property type="match status" value="1"/>
</dbReference>
<keyword evidence="2" id="KW-0489">Methyltransferase</keyword>
<dbReference type="STRING" id="284577.SAMN05216571_10383"/>
<dbReference type="AlphaFoldDB" id="A0A1G7Q5E8"/>
<evidence type="ECO:0000313" key="3">
    <source>
        <dbReference type="Proteomes" id="UP000198641"/>
    </source>
</evidence>
<evidence type="ECO:0000313" key="2">
    <source>
        <dbReference type="EMBL" id="SDF93685.1"/>
    </source>
</evidence>
<dbReference type="RefSeq" id="WP_245696350.1">
    <property type="nucleotide sequence ID" value="NZ_FNCI01000003.1"/>
</dbReference>
<dbReference type="GO" id="GO:0032259">
    <property type="term" value="P:methylation"/>
    <property type="evidence" value="ECO:0007669"/>
    <property type="project" value="UniProtKB-KW"/>
</dbReference>
<keyword evidence="3" id="KW-1185">Reference proteome</keyword>
<dbReference type="InterPro" id="IPR029063">
    <property type="entry name" value="SAM-dependent_MTases_sf"/>
</dbReference>
<dbReference type="Proteomes" id="UP000198641">
    <property type="component" value="Unassembled WGS sequence"/>
</dbReference>
<accession>A0A1G7Q5E8</accession>
<keyword evidence="2" id="KW-0808">Transferase</keyword>
<dbReference type="Gene3D" id="3.40.50.150">
    <property type="entry name" value="Vaccinia Virus protein VP39"/>
    <property type="match status" value="1"/>
</dbReference>
<proteinExistence type="predicted"/>
<dbReference type="InterPro" id="IPR013216">
    <property type="entry name" value="Methyltransf_11"/>
</dbReference>
<organism evidence="2 3">
    <name type="scientific">Onishia taeanensis</name>
    <dbReference type="NCBI Taxonomy" id="284577"/>
    <lineage>
        <taxon>Bacteria</taxon>
        <taxon>Pseudomonadati</taxon>
        <taxon>Pseudomonadota</taxon>
        <taxon>Gammaproteobacteria</taxon>
        <taxon>Oceanospirillales</taxon>
        <taxon>Halomonadaceae</taxon>
        <taxon>Onishia</taxon>
    </lineage>
</organism>
<evidence type="ECO:0000259" key="1">
    <source>
        <dbReference type="Pfam" id="PF08241"/>
    </source>
</evidence>
<dbReference type="GO" id="GO:0008757">
    <property type="term" value="F:S-adenosylmethionine-dependent methyltransferase activity"/>
    <property type="evidence" value="ECO:0007669"/>
    <property type="project" value="InterPro"/>
</dbReference>
<sequence>MSNSPDPIVLAQMVRDARRFWSTEDGRAQWAAERACLGPACEQLFGGHSLELGMAPRLADMCPINHAMQWSPTRELAEHAATLVCTPDQIPLPDESLALVVIHHLLEVVDQPHHVLQEAARVTADDGRLFIFGWSPRGASGLSRLIPNRRRRLPWCGQWRTPGRLRDWLEFVDFEIERVDYCGFHWPGSAPRNAGLEALGRRYNLPLGDTFMIRARRRSQLATVQRPRLALGSSLGAAGLGRATGLARQPDRMAEGD</sequence>